<reference evidence="1" key="1">
    <citation type="submission" date="2021-06" db="EMBL/GenBank/DDBJ databases">
        <authorList>
            <person name="Kallberg Y."/>
            <person name="Tangrot J."/>
            <person name="Rosling A."/>
        </authorList>
    </citation>
    <scope>NUCLEOTIDE SEQUENCE</scope>
    <source>
        <strain evidence="1">28 12/20/2015</strain>
    </source>
</reference>
<sequence>FFLGEEALEFFGSGGLSGEVGEDFREDGLFKLLIGLILCKDYLGLGENNILHLVR</sequence>
<comment type="caution">
    <text evidence="1">The sequence shown here is derived from an EMBL/GenBank/DDBJ whole genome shotgun (WGS) entry which is preliminary data.</text>
</comment>
<proteinExistence type="predicted"/>
<feature type="non-terminal residue" evidence="1">
    <location>
        <position position="1"/>
    </location>
</feature>
<keyword evidence="2" id="KW-1185">Reference proteome</keyword>
<protein>
    <submittedName>
        <fullName evidence="1">13242_t:CDS:1</fullName>
    </submittedName>
</protein>
<gene>
    <name evidence="1" type="ORF">SPELUC_LOCUS17014</name>
</gene>
<evidence type="ECO:0000313" key="1">
    <source>
        <dbReference type="EMBL" id="CAG8788511.1"/>
    </source>
</evidence>
<name>A0ACA9RCY3_9GLOM</name>
<accession>A0ACA9RCY3</accession>
<evidence type="ECO:0000313" key="2">
    <source>
        <dbReference type="Proteomes" id="UP000789366"/>
    </source>
</evidence>
<dbReference type="EMBL" id="CAJVPW010066789">
    <property type="protein sequence ID" value="CAG8788511.1"/>
    <property type="molecule type" value="Genomic_DNA"/>
</dbReference>
<organism evidence="1 2">
    <name type="scientific">Cetraspora pellucida</name>
    <dbReference type="NCBI Taxonomy" id="1433469"/>
    <lineage>
        <taxon>Eukaryota</taxon>
        <taxon>Fungi</taxon>
        <taxon>Fungi incertae sedis</taxon>
        <taxon>Mucoromycota</taxon>
        <taxon>Glomeromycotina</taxon>
        <taxon>Glomeromycetes</taxon>
        <taxon>Diversisporales</taxon>
        <taxon>Gigasporaceae</taxon>
        <taxon>Cetraspora</taxon>
    </lineage>
</organism>
<dbReference type="Proteomes" id="UP000789366">
    <property type="component" value="Unassembled WGS sequence"/>
</dbReference>